<dbReference type="PROSITE" id="PS51369">
    <property type="entry name" value="TCP"/>
    <property type="match status" value="1"/>
</dbReference>
<gene>
    <name evidence="8" type="ORF">K2173_022058</name>
</gene>
<dbReference type="AlphaFoldDB" id="A0AAV8T2M4"/>
<sequence>MEPENNGIRAPNFPLQLLEKKQDIHHLLLHPPGDQLQDRQPLLSVPTTTTTTTTTTPDTSSSSNPAKKPPPKRTSTKDRHTKVDGRGRRIRMPAACAARVFQLTRELGHKSDGETIEWLLQQAEPSVIAATGTGTIPANFTSLNISLRSSGSTMSAPHHLRRSYFDPNFVALHPQLRPRSDWERNVIDEPSASQQQQPRVLFPPDESISFSSSNNAGLHVRSALALPETAKQEVSGGGEGSCLDVVDRETSSLGRRRRPGNEVPLGHGNQMGSYLFQSTSTGSIPASHSPIPATFWTLSNQGMSGDPMVTFPSFSGSSNMYRGSISSGLHFMNFPAPMALSPGQQLGSAIGIGSVGGSGGGDGGSVTDVLAAFNAYRPLLGGGNSESASGSNPQHGGEDSRNTASHQS</sequence>
<keyword evidence="9" id="KW-1185">Reference proteome</keyword>
<evidence type="ECO:0000256" key="2">
    <source>
        <dbReference type="ARBA" id="ARBA00023015"/>
    </source>
</evidence>
<proteinExistence type="predicted"/>
<evidence type="ECO:0000313" key="9">
    <source>
        <dbReference type="Proteomes" id="UP001159364"/>
    </source>
</evidence>
<dbReference type="Pfam" id="PF03634">
    <property type="entry name" value="TCP"/>
    <property type="match status" value="1"/>
</dbReference>
<reference evidence="8 9" key="1">
    <citation type="submission" date="2021-09" db="EMBL/GenBank/DDBJ databases">
        <title>Genomic insights and catalytic innovation underlie evolution of tropane alkaloids biosynthesis.</title>
        <authorList>
            <person name="Wang Y.-J."/>
            <person name="Tian T."/>
            <person name="Huang J.-P."/>
            <person name="Huang S.-X."/>
        </authorList>
    </citation>
    <scope>NUCLEOTIDE SEQUENCE [LARGE SCALE GENOMIC DNA]</scope>
    <source>
        <strain evidence="8">KIB-2018</strain>
        <tissue evidence="8">Leaf</tissue>
    </source>
</reference>
<evidence type="ECO:0000313" key="8">
    <source>
        <dbReference type="EMBL" id="KAJ8761020.1"/>
    </source>
</evidence>
<dbReference type="EMBL" id="JAIWQS010000007">
    <property type="protein sequence ID" value="KAJ8761020.1"/>
    <property type="molecule type" value="Genomic_DNA"/>
</dbReference>
<keyword evidence="3" id="KW-0238">DNA-binding</keyword>
<feature type="region of interest" description="Disordered" evidence="6">
    <location>
        <begin position="189"/>
        <end position="208"/>
    </location>
</feature>
<dbReference type="PANTHER" id="PTHR31072:SF170">
    <property type="entry name" value="TRANSCRIPTION FACTOR TCP15-RELATED"/>
    <property type="match status" value="1"/>
</dbReference>
<evidence type="ECO:0000256" key="4">
    <source>
        <dbReference type="ARBA" id="ARBA00023163"/>
    </source>
</evidence>
<keyword evidence="4" id="KW-0804">Transcription</keyword>
<accession>A0AAV8T2M4</accession>
<evidence type="ECO:0000259" key="7">
    <source>
        <dbReference type="PROSITE" id="PS51369"/>
    </source>
</evidence>
<comment type="caution">
    <text evidence="8">The sequence shown here is derived from an EMBL/GenBank/DDBJ whole genome shotgun (WGS) entry which is preliminary data.</text>
</comment>
<dbReference type="InterPro" id="IPR005333">
    <property type="entry name" value="Transcription_factor_TCP"/>
</dbReference>
<feature type="region of interest" description="Disordered" evidence="6">
    <location>
        <begin position="24"/>
        <end position="86"/>
    </location>
</feature>
<evidence type="ECO:0000256" key="1">
    <source>
        <dbReference type="ARBA" id="ARBA00004123"/>
    </source>
</evidence>
<organism evidence="8 9">
    <name type="scientific">Erythroxylum novogranatense</name>
    <dbReference type="NCBI Taxonomy" id="1862640"/>
    <lineage>
        <taxon>Eukaryota</taxon>
        <taxon>Viridiplantae</taxon>
        <taxon>Streptophyta</taxon>
        <taxon>Embryophyta</taxon>
        <taxon>Tracheophyta</taxon>
        <taxon>Spermatophyta</taxon>
        <taxon>Magnoliopsida</taxon>
        <taxon>eudicotyledons</taxon>
        <taxon>Gunneridae</taxon>
        <taxon>Pentapetalae</taxon>
        <taxon>rosids</taxon>
        <taxon>fabids</taxon>
        <taxon>Malpighiales</taxon>
        <taxon>Erythroxylaceae</taxon>
        <taxon>Erythroxylum</taxon>
    </lineage>
</organism>
<dbReference type="PANTHER" id="PTHR31072">
    <property type="entry name" value="TRANSCRIPTION FACTOR TCP4-RELATED"/>
    <property type="match status" value="1"/>
</dbReference>
<feature type="compositionally biased region" description="Low complexity" evidence="6">
    <location>
        <begin position="46"/>
        <end position="66"/>
    </location>
</feature>
<feature type="region of interest" description="Disordered" evidence="6">
    <location>
        <begin position="382"/>
        <end position="408"/>
    </location>
</feature>
<dbReference type="GO" id="GO:0003700">
    <property type="term" value="F:DNA-binding transcription factor activity"/>
    <property type="evidence" value="ECO:0007669"/>
    <property type="project" value="InterPro"/>
</dbReference>
<feature type="region of interest" description="Disordered" evidence="6">
    <location>
        <begin position="231"/>
        <end position="271"/>
    </location>
</feature>
<keyword evidence="5" id="KW-0539">Nucleus</keyword>
<dbReference type="InterPro" id="IPR017887">
    <property type="entry name" value="TF_TCP_subgr"/>
</dbReference>
<dbReference type="Proteomes" id="UP001159364">
    <property type="component" value="Linkage Group LG07"/>
</dbReference>
<dbReference type="GO" id="GO:0005634">
    <property type="term" value="C:nucleus"/>
    <property type="evidence" value="ECO:0007669"/>
    <property type="project" value="UniProtKB-SubCell"/>
</dbReference>
<evidence type="ECO:0000256" key="3">
    <source>
        <dbReference type="ARBA" id="ARBA00023125"/>
    </source>
</evidence>
<dbReference type="GO" id="GO:0043565">
    <property type="term" value="F:sequence-specific DNA binding"/>
    <property type="evidence" value="ECO:0007669"/>
    <property type="project" value="TreeGrafter"/>
</dbReference>
<feature type="domain" description="TCP" evidence="7">
    <location>
        <begin position="76"/>
        <end position="130"/>
    </location>
</feature>
<keyword evidence="2" id="KW-0805">Transcription regulation</keyword>
<feature type="compositionally biased region" description="Basic and acidic residues" evidence="6">
    <location>
        <begin position="75"/>
        <end position="86"/>
    </location>
</feature>
<evidence type="ECO:0000256" key="5">
    <source>
        <dbReference type="ARBA" id="ARBA00023242"/>
    </source>
</evidence>
<name>A0AAV8T2M4_9ROSI</name>
<evidence type="ECO:0000256" key="6">
    <source>
        <dbReference type="SAM" id="MobiDB-lite"/>
    </source>
</evidence>
<comment type="subcellular location">
    <subcellularLocation>
        <location evidence="1">Nucleus</location>
    </subcellularLocation>
</comment>
<protein>
    <recommendedName>
        <fullName evidence="7">TCP domain-containing protein</fullName>
    </recommendedName>
</protein>